<dbReference type="NCBIfam" id="TIGR04150">
    <property type="entry name" value="pseudo_rSAM_GG"/>
    <property type="match status" value="1"/>
</dbReference>
<comment type="caution">
    <text evidence="1">The sequence shown here is derived from an EMBL/GenBank/DDBJ whole genome shotgun (WGS) entry which is preliminary data.</text>
</comment>
<accession>A0AAW6FAV8</accession>
<evidence type="ECO:0000313" key="2">
    <source>
        <dbReference type="Proteomes" id="UP001211522"/>
    </source>
</evidence>
<dbReference type="EMBL" id="JAQMPX010000140">
    <property type="protein sequence ID" value="MDB9140548.1"/>
    <property type="molecule type" value="Genomic_DNA"/>
</dbReference>
<dbReference type="InterPro" id="IPR026418">
    <property type="entry name" value="Pseudo_rSAM"/>
</dbReference>
<name>A0AAW6FAV8_PARDI</name>
<evidence type="ECO:0000313" key="1">
    <source>
        <dbReference type="EMBL" id="MDB9140548.1"/>
    </source>
</evidence>
<dbReference type="AlphaFoldDB" id="A0AAW6FAV8"/>
<dbReference type="GeneID" id="93522980"/>
<reference evidence="1" key="1">
    <citation type="submission" date="2023-01" db="EMBL/GenBank/DDBJ databases">
        <title>Human gut microbiome strain richness.</title>
        <authorList>
            <person name="Chen-Liaw A."/>
        </authorList>
    </citation>
    <scope>NUCLEOTIDE SEQUENCE</scope>
    <source>
        <strain evidence="1">D35st1_E5_D35t1_190705</strain>
    </source>
</reference>
<sequence length="383" mass="44672">MKNVSDYWFTIEPYVFVDIKSKHILLYNTLDGVTIESTNEKIVELLQETLQEKNCGVALLTHERYRQEEICCFVDELREKFMGDVINVSLSDGKPVQILPFYNYSKEQELYKKNNFSSYKNILEKLFEISLHIDATTNITKLIHFLITLPKNLTFNIVGNMEEVPNYGELFSYLDHCSSPKNLLCSYKNIIALQPIFAHNFSYQISVSFPIDVERWNHAMKVLLSQALPVEFVFEVSSEEDVQQSERLIEQYQIDKYRLKPNYTGNNIRFFENEVFLSKEDILSSPMTMKDFFARQAMNLYDFGKITILPNGDVYANLNHPSLGNIHVNNIQEILHKEVEEGKSWFRVRNQAPCTDCVYQWICPSPSNYEIAIGRSNLCHVKE</sequence>
<gene>
    <name evidence="1" type="ORF">PN612_18830</name>
</gene>
<protein>
    <submittedName>
        <fullName evidence="1">TIGR04150 pseudo-rSAM protein</fullName>
    </submittedName>
</protein>
<dbReference type="CDD" id="cd21109">
    <property type="entry name" value="SPASM"/>
    <property type="match status" value="1"/>
</dbReference>
<proteinExistence type="predicted"/>
<organism evidence="1 2">
    <name type="scientific">Parabacteroides distasonis</name>
    <dbReference type="NCBI Taxonomy" id="823"/>
    <lineage>
        <taxon>Bacteria</taxon>
        <taxon>Pseudomonadati</taxon>
        <taxon>Bacteroidota</taxon>
        <taxon>Bacteroidia</taxon>
        <taxon>Bacteroidales</taxon>
        <taxon>Tannerellaceae</taxon>
        <taxon>Parabacteroides</taxon>
    </lineage>
</organism>
<dbReference type="RefSeq" id="WP_008773248.1">
    <property type="nucleotide sequence ID" value="NZ_CP042285.1"/>
</dbReference>
<dbReference type="Proteomes" id="UP001211522">
    <property type="component" value="Unassembled WGS sequence"/>
</dbReference>